<dbReference type="GO" id="GO:0032787">
    <property type="term" value="P:monocarboxylic acid metabolic process"/>
    <property type="evidence" value="ECO:0007669"/>
    <property type="project" value="UniProtKB-ARBA"/>
</dbReference>
<dbReference type="STRING" id="917.SAMN05216326_11477"/>
<dbReference type="SUPFAM" id="SSF51735">
    <property type="entry name" value="NAD(P)-binding Rossmann-fold domains"/>
    <property type="match status" value="1"/>
</dbReference>
<evidence type="ECO:0000256" key="2">
    <source>
        <dbReference type="ARBA" id="ARBA00023002"/>
    </source>
</evidence>
<dbReference type="InterPro" id="IPR020904">
    <property type="entry name" value="Sc_DH/Rdtase_CS"/>
</dbReference>
<dbReference type="InterPro" id="IPR002347">
    <property type="entry name" value="SDR_fam"/>
</dbReference>
<sequence>MTHTNRIQSLNKKIALITGAATGIGKAVALRLGQEGCHVIVNYLERRDDATAVVNAIKTQGGDATCLQADISREDDVVNLFTAIRKQFGRLDVLVNNAGLQRDSDFIDMTLDDWNTVINVDLTGHFLCAREAARLFMRQSRDNIDRPPGAMVFITSVHQNIPWSRRANYCAAKAGAAMLMKTIAQELAPYQIRVNAIAPGAVKTPINIDNFQDPESRKKIMRKIPYGRAGKVEDIAAAVAWLASDEADYVTGETLFVDGGMELFADFADGG</sequence>
<gene>
    <name evidence="4" type="ORF">SAMN05216325_11411</name>
</gene>
<dbReference type="EMBL" id="FOCP01000014">
    <property type="protein sequence ID" value="SEN33327.1"/>
    <property type="molecule type" value="Genomic_DNA"/>
</dbReference>
<feature type="domain" description="Ketoreductase" evidence="3">
    <location>
        <begin position="13"/>
        <end position="200"/>
    </location>
</feature>
<keyword evidence="2" id="KW-0560">Oxidoreductase</keyword>
<protein>
    <submittedName>
        <fullName evidence="4">Glucose 1-dehydrogenase</fullName>
    </submittedName>
</protein>
<dbReference type="InterPro" id="IPR057326">
    <property type="entry name" value="KR_dom"/>
</dbReference>
<dbReference type="PRINTS" id="PR00080">
    <property type="entry name" value="SDRFAMILY"/>
</dbReference>
<dbReference type="PANTHER" id="PTHR42879:SF2">
    <property type="entry name" value="3-OXOACYL-[ACYL-CARRIER-PROTEIN] REDUCTASE FABG"/>
    <property type="match status" value="1"/>
</dbReference>
<dbReference type="PANTHER" id="PTHR42879">
    <property type="entry name" value="3-OXOACYL-(ACYL-CARRIER-PROTEIN) REDUCTASE"/>
    <property type="match status" value="1"/>
</dbReference>
<evidence type="ECO:0000259" key="3">
    <source>
        <dbReference type="SMART" id="SM00822"/>
    </source>
</evidence>
<dbReference type="Pfam" id="PF13561">
    <property type="entry name" value="adh_short_C2"/>
    <property type="match status" value="1"/>
</dbReference>
<name>A0A1H8FQ02_9PROT</name>
<dbReference type="GO" id="GO:0016491">
    <property type="term" value="F:oxidoreductase activity"/>
    <property type="evidence" value="ECO:0007669"/>
    <property type="project" value="UniProtKB-KW"/>
</dbReference>
<dbReference type="PROSITE" id="PS00061">
    <property type="entry name" value="ADH_SHORT"/>
    <property type="match status" value="1"/>
</dbReference>
<evidence type="ECO:0000256" key="1">
    <source>
        <dbReference type="ARBA" id="ARBA00006484"/>
    </source>
</evidence>
<dbReference type="Proteomes" id="UP000199459">
    <property type="component" value="Unassembled WGS sequence"/>
</dbReference>
<dbReference type="FunFam" id="3.40.50.720:FF:000173">
    <property type="entry name" value="3-oxoacyl-[acyl-carrier protein] reductase"/>
    <property type="match status" value="1"/>
</dbReference>
<dbReference type="RefSeq" id="WP_090632624.1">
    <property type="nucleotide sequence ID" value="NZ_FOCP01000014.1"/>
</dbReference>
<evidence type="ECO:0000313" key="5">
    <source>
        <dbReference type="Proteomes" id="UP000199459"/>
    </source>
</evidence>
<dbReference type="AlphaFoldDB" id="A0A1H8FQ02"/>
<organism evidence="4 5">
    <name type="scientific">Nitrosomonas marina</name>
    <dbReference type="NCBI Taxonomy" id="917"/>
    <lineage>
        <taxon>Bacteria</taxon>
        <taxon>Pseudomonadati</taxon>
        <taxon>Pseudomonadota</taxon>
        <taxon>Betaproteobacteria</taxon>
        <taxon>Nitrosomonadales</taxon>
        <taxon>Nitrosomonadaceae</taxon>
        <taxon>Nitrosomonas</taxon>
    </lineage>
</organism>
<dbReference type="InterPro" id="IPR036291">
    <property type="entry name" value="NAD(P)-bd_dom_sf"/>
</dbReference>
<dbReference type="SMART" id="SM00822">
    <property type="entry name" value="PKS_KR"/>
    <property type="match status" value="1"/>
</dbReference>
<evidence type="ECO:0000313" key="4">
    <source>
        <dbReference type="EMBL" id="SEN33327.1"/>
    </source>
</evidence>
<reference evidence="4 5" key="1">
    <citation type="submission" date="2016-10" db="EMBL/GenBank/DDBJ databases">
        <authorList>
            <person name="de Groot N.N."/>
        </authorList>
    </citation>
    <scope>NUCLEOTIDE SEQUENCE [LARGE SCALE GENOMIC DNA]</scope>
    <source>
        <strain evidence="4 5">Nm22</strain>
    </source>
</reference>
<dbReference type="Gene3D" id="3.40.50.720">
    <property type="entry name" value="NAD(P)-binding Rossmann-like Domain"/>
    <property type="match status" value="1"/>
</dbReference>
<comment type="similarity">
    <text evidence="1">Belongs to the short-chain dehydrogenases/reductases (SDR) family.</text>
</comment>
<dbReference type="PRINTS" id="PR00081">
    <property type="entry name" value="GDHRDH"/>
</dbReference>
<accession>A0A1H8FQ02</accession>
<dbReference type="NCBIfam" id="NF005559">
    <property type="entry name" value="PRK07231.1"/>
    <property type="match status" value="1"/>
</dbReference>
<dbReference type="InterPro" id="IPR050259">
    <property type="entry name" value="SDR"/>
</dbReference>
<dbReference type="OrthoDB" id="8557335at2"/>
<proteinExistence type="inferred from homology"/>